<dbReference type="GO" id="GO:0034039">
    <property type="term" value="F:8-oxo-7,8-dihydroguanine DNA N-glycosylase activity"/>
    <property type="evidence" value="ECO:0007669"/>
    <property type="project" value="TreeGrafter"/>
</dbReference>
<feature type="active site" description="Proton donor" evidence="15">
    <location>
        <position position="3"/>
    </location>
</feature>
<feature type="region of interest" description="Disordered" evidence="16">
    <location>
        <begin position="79"/>
        <end position="100"/>
    </location>
</feature>
<feature type="active site" description="Schiff-base intermediate with DNA" evidence="15">
    <location>
        <position position="2"/>
    </location>
</feature>
<evidence type="ECO:0000256" key="13">
    <source>
        <dbReference type="ARBA" id="ARBA00023295"/>
    </source>
</evidence>
<evidence type="ECO:0000256" key="8">
    <source>
        <dbReference type="ARBA" id="ARBA00022833"/>
    </source>
</evidence>
<dbReference type="SUPFAM" id="SSF57716">
    <property type="entry name" value="Glucocorticoid receptor-like (DNA-binding domain)"/>
    <property type="match status" value="1"/>
</dbReference>
<reference evidence="19" key="2">
    <citation type="submission" date="2012-10" db="EMBL/GenBank/DDBJ databases">
        <title>Improved high-quality draft of Thermaerobacter subterraneus C21, DSM 13965.</title>
        <authorList>
            <consortium name="DOE Joint Genome Institute"/>
            <person name="Eisen J."/>
            <person name="Huntemann M."/>
            <person name="Wei C.-L."/>
            <person name="Han J."/>
            <person name="Detter J.C."/>
            <person name="Han C."/>
            <person name="Tapia R."/>
            <person name="Chen A."/>
            <person name="Kyrpides N."/>
            <person name="Mavromatis K."/>
            <person name="Markowitz V."/>
            <person name="Szeto E."/>
            <person name="Ivanova N."/>
            <person name="Mikhailova N."/>
            <person name="Ovchinnikova G."/>
            <person name="Pagani I."/>
            <person name="Pati A."/>
            <person name="Goodwin L."/>
            <person name="Nordberg H.P."/>
            <person name="Cantor M.N."/>
            <person name="Hua S.X."/>
            <person name="Woyke T."/>
            <person name="Eisen J."/>
            <person name="Klenk H.-P."/>
        </authorList>
    </citation>
    <scope>NUCLEOTIDE SEQUENCE [LARGE SCALE GENOMIC DNA]</scope>
    <source>
        <strain evidence="19">DSM 13965</strain>
    </source>
</reference>
<dbReference type="Pfam" id="PF01149">
    <property type="entry name" value="Fapy_DNA_glyco"/>
    <property type="match status" value="1"/>
</dbReference>
<dbReference type="PANTHER" id="PTHR22993:SF9">
    <property type="entry name" value="FORMAMIDOPYRIMIDINE-DNA GLYCOSYLASE"/>
    <property type="match status" value="1"/>
</dbReference>
<dbReference type="GO" id="GO:0003690">
    <property type="term" value="F:double-stranded DNA binding"/>
    <property type="evidence" value="ECO:0007669"/>
    <property type="project" value="UniProtKB-ARBA"/>
</dbReference>
<dbReference type="OrthoDB" id="9800855at2"/>
<keyword evidence="11 15" id="KW-0456">Lyase</keyword>
<dbReference type="Pfam" id="PF06827">
    <property type="entry name" value="zf-FPG_IleRS"/>
    <property type="match status" value="1"/>
</dbReference>
<dbReference type="NCBIfam" id="NF002211">
    <property type="entry name" value="PRK01103.1"/>
    <property type="match status" value="1"/>
</dbReference>
<evidence type="ECO:0000256" key="10">
    <source>
        <dbReference type="ARBA" id="ARBA00023204"/>
    </source>
</evidence>
<feature type="binding site" evidence="15">
    <location>
        <position position="222"/>
    </location>
    <ligand>
        <name>DNA</name>
        <dbReference type="ChEBI" id="CHEBI:16991"/>
    </ligand>
</feature>
<dbReference type="HAMAP" id="MF_00103">
    <property type="entry name" value="Fapy_DNA_glycosyl"/>
    <property type="match status" value="1"/>
</dbReference>
<comment type="subunit">
    <text evidence="3 15">Monomer.</text>
</comment>
<dbReference type="Proteomes" id="UP000005710">
    <property type="component" value="Unassembled WGS sequence"/>
</dbReference>
<dbReference type="FunFam" id="1.10.8.50:FF:000003">
    <property type="entry name" value="Formamidopyrimidine-DNA glycosylase"/>
    <property type="match status" value="1"/>
</dbReference>
<dbReference type="GO" id="GO:0008270">
    <property type="term" value="F:zinc ion binding"/>
    <property type="evidence" value="ECO:0007669"/>
    <property type="project" value="UniProtKB-UniRule"/>
</dbReference>
<organism evidence="19 20">
    <name type="scientific">Thermaerobacter subterraneus DSM 13965</name>
    <dbReference type="NCBI Taxonomy" id="867903"/>
    <lineage>
        <taxon>Bacteria</taxon>
        <taxon>Bacillati</taxon>
        <taxon>Bacillota</taxon>
        <taxon>Clostridia</taxon>
        <taxon>Eubacteriales</taxon>
        <taxon>Clostridiales Family XVII. Incertae Sedis</taxon>
        <taxon>Thermaerobacter</taxon>
    </lineage>
</organism>
<evidence type="ECO:0000256" key="3">
    <source>
        <dbReference type="ARBA" id="ARBA00011245"/>
    </source>
</evidence>
<dbReference type="EMBL" id="AENY02000003">
    <property type="protein sequence ID" value="EKP94402.1"/>
    <property type="molecule type" value="Genomic_DNA"/>
</dbReference>
<dbReference type="GO" id="GO:0140078">
    <property type="term" value="F:class I DNA-(apurinic or apyrimidinic site) endonuclease activity"/>
    <property type="evidence" value="ECO:0007669"/>
    <property type="project" value="UniProtKB-EC"/>
</dbReference>
<dbReference type="CDD" id="cd08966">
    <property type="entry name" value="EcFpg-like_N"/>
    <property type="match status" value="1"/>
</dbReference>
<name>K6PND8_9FIRM</name>
<evidence type="ECO:0000259" key="17">
    <source>
        <dbReference type="PROSITE" id="PS51066"/>
    </source>
</evidence>
<protein>
    <recommendedName>
        <fullName evidence="15">Formamidopyrimidine-DNA glycosylase</fullName>
        <shortName evidence="15">Fapy-DNA glycosylase</shortName>
        <ecNumber evidence="15">3.2.2.23</ecNumber>
    </recommendedName>
    <alternativeName>
        <fullName evidence="15">DNA-(apurinic or apyrimidinic site) lyase MutM</fullName>
        <shortName evidence="15">AP lyase MutM</shortName>
        <ecNumber evidence="15">4.2.99.18</ecNumber>
    </alternativeName>
</protein>
<dbReference type="InterPro" id="IPR010979">
    <property type="entry name" value="Ribosomal_uS13-like_H2TH"/>
</dbReference>
<reference evidence="19" key="1">
    <citation type="submission" date="2010-10" db="EMBL/GenBank/DDBJ databases">
        <authorList>
            <consortium name="US DOE Joint Genome Institute (JGI-PGF)"/>
            <person name="Lucas S."/>
            <person name="Copeland A."/>
            <person name="Lapidus A."/>
            <person name="Bruce D."/>
            <person name="Goodwin L."/>
            <person name="Pitluck S."/>
            <person name="Kyrpides N."/>
            <person name="Mavromatis K."/>
            <person name="Detter J.C."/>
            <person name="Han C."/>
            <person name="Land M."/>
            <person name="Hauser L."/>
            <person name="Markowitz V."/>
            <person name="Cheng J.-F."/>
            <person name="Hugenholtz P."/>
            <person name="Woyke T."/>
            <person name="Wu D."/>
            <person name="Pukall R."/>
            <person name="Wahrenburg C."/>
            <person name="Brambilla E."/>
            <person name="Klenk H.-P."/>
            <person name="Eisen J.A."/>
        </authorList>
    </citation>
    <scope>NUCLEOTIDE SEQUENCE [LARGE SCALE GENOMIC DNA]</scope>
    <source>
        <strain evidence="19">DSM 13965</strain>
    </source>
</reference>
<dbReference type="PROSITE" id="PS51068">
    <property type="entry name" value="FPG_CAT"/>
    <property type="match status" value="1"/>
</dbReference>
<keyword evidence="10 15" id="KW-0234">DNA repair</keyword>
<evidence type="ECO:0000256" key="1">
    <source>
        <dbReference type="ARBA" id="ARBA00001668"/>
    </source>
</evidence>
<dbReference type="STRING" id="867903.ThesuDRAFT_02137"/>
<accession>K6PND8</accession>
<dbReference type="SMART" id="SM00898">
    <property type="entry name" value="Fapy_DNA_glyco"/>
    <property type="match status" value="1"/>
</dbReference>
<evidence type="ECO:0000256" key="14">
    <source>
        <dbReference type="ARBA" id="ARBA00044632"/>
    </source>
</evidence>
<dbReference type="SMART" id="SM01232">
    <property type="entry name" value="H2TH"/>
    <property type="match status" value="1"/>
</dbReference>
<dbReference type="PROSITE" id="PS01242">
    <property type="entry name" value="ZF_FPG_1"/>
    <property type="match status" value="1"/>
</dbReference>
<dbReference type="InterPro" id="IPR015887">
    <property type="entry name" value="DNA_glyclase_Znf_dom_DNA_BS"/>
</dbReference>
<comment type="caution">
    <text evidence="19">The sequence shown here is derived from an EMBL/GenBank/DDBJ whole genome shotgun (WGS) entry which is preliminary data.</text>
</comment>
<evidence type="ECO:0000256" key="15">
    <source>
        <dbReference type="HAMAP-Rule" id="MF_00103"/>
    </source>
</evidence>
<feature type="active site" description="Proton donor; for delta-elimination activity" evidence="15">
    <location>
        <position position="331"/>
    </location>
</feature>
<dbReference type="InterPro" id="IPR000214">
    <property type="entry name" value="Znf_DNA_glyclase/AP_lyase"/>
</dbReference>
<comment type="similarity">
    <text evidence="2 15">Belongs to the FPG family.</text>
</comment>
<dbReference type="EC" id="3.2.2.23" evidence="15"/>
<keyword evidence="4 15" id="KW-0479">Metal-binding</keyword>
<evidence type="ECO:0000256" key="16">
    <source>
        <dbReference type="SAM" id="MobiDB-lite"/>
    </source>
</evidence>
<dbReference type="InterPro" id="IPR010663">
    <property type="entry name" value="Znf_FPG/IleRS"/>
</dbReference>
<dbReference type="Gene3D" id="3.20.190.10">
    <property type="entry name" value="MutM-like, N-terminal"/>
    <property type="match status" value="1"/>
</dbReference>
<evidence type="ECO:0000256" key="7">
    <source>
        <dbReference type="ARBA" id="ARBA00022801"/>
    </source>
</evidence>
<evidence type="ECO:0000313" key="20">
    <source>
        <dbReference type="Proteomes" id="UP000005710"/>
    </source>
</evidence>
<dbReference type="InterPro" id="IPR012319">
    <property type="entry name" value="FPG_cat"/>
</dbReference>
<evidence type="ECO:0000313" key="19">
    <source>
        <dbReference type="EMBL" id="EKP94402.1"/>
    </source>
</evidence>
<keyword evidence="8 15" id="KW-0862">Zinc</keyword>
<evidence type="ECO:0000256" key="5">
    <source>
        <dbReference type="ARBA" id="ARBA00022763"/>
    </source>
</evidence>
<evidence type="ECO:0000256" key="4">
    <source>
        <dbReference type="ARBA" id="ARBA00022723"/>
    </source>
</evidence>
<dbReference type="GO" id="GO:0003684">
    <property type="term" value="F:damaged DNA binding"/>
    <property type="evidence" value="ECO:0007669"/>
    <property type="project" value="InterPro"/>
</dbReference>
<evidence type="ECO:0000256" key="2">
    <source>
        <dbReference type="ARBA" id="ARBA00009409"/>
    </source>
</evidence>
<dbReference type="SUPFAM" id="SSF46946">
    <property type="entry name" value="S13-like H2TH domain"/>
    <property type="match status" value="1"/>
</dbReference>
<dbReference type="GO" id="GO:0006284">
    <property type="term" value="P:base-excision repair"/>
    <property type="evidence" value="ECO:0007669"/>
    <property type="project" value="InterPro"/>
</dbReference>
<keyword evidence="20" id="KW-1185">Reference proteome</keyword>
<keyword evidence="13 15" id="KW-0326">Glycosidase</keyword>
<sequence length="355" mass="38352">MPELPEVETIRRDLERHLAGARITRVHVLRPEVVCGAGGEAIGPEAFRAVLEGTRLGRFARRGKYLLIELHRAAGDPAAGSGLNTAPVLPDEPAGRRVRPAGPGGGRLWLAIHLRMTGRLTLARRGEPRPPHTHVVFELEPGPGRSWEELRFSDVRRFGRLYLLPDNPLARARGRPAKRRAGGTVPEGPHGGTGLQGLYTLGPEPLSRRFGAAELGRRLAGRRAPIKAVLLDQRVVAGLGNIYADEALFRARIHPARPAGSLTGQEVARLARAIRSVLREAVAAGGTTFSDYRDGLGREGRFGRRLAVYDREGLPCPRCGTPVAALRLAGRTSHYCPRCQPSGPGWCPVPRGSAS</sequence>
<dbReference type="Gene3D" id="1.10.8.50">
    <property type="match status" value="1"/>
</dbReference>
<keyword evidence="7 15" id="KW-0378">Hydrolase</keyword>
<feature type="region of interest" description="Disordered" evidence="16">
    <location>
        <begin position="173"/>
        <end position="195"/>
    </location>
</feature>
<evidence type="ECO:0000256" key="6">
    <source>
        <dbReference type="ARBA" id="ARBA00022771"/>
    </source>
</evidence>
<comment type="catalytic activity">
    <reaction evidence="14 15">
        <text>2'-deoxyribonucleotide-(2'-deoxyribose 5'-phosphate)-2'-deoxyribonucleotide-DNA = a 3'-end 2'-deoxyribonucleotide-(2,3-dehydro-2,3-deoxyribose 5'-phosphate)-DNA + a 5'-end 5'-phospho-2'-deoxyribonucleoside-DNA + H(+)</text>
        <dbReference type="Rhea" id="RHEA:66592"/>
        <dbReference type="Rhea" id="RHEA-COMP:13180"/>
        <dbReference type="Rhea" id="RHEA-COMP:16897"/>
        <dbReference type="Rhea" id="RHEA-COMP:17067"/>
        <dbReference type="ChEBI" id="CHEBI:15378"/>
        <dbReference type="ChEBI" id="CHEBI:136412"/>
        <dbReference type="ChEBI" id="CHEBI:157695"/>
        <dbReference type="ChEBI" id="CHEBI:167181"/>
        <dbReference type="EC" id="4.2.99.18"/>
    </reaction>
</comment>
<feature type="domain" description="Formamidopyrimidine-DNA glycosylase catalytic" evidence="18">
    <location>
        <begin position="2"/>
        <end position="159"/>
    </location>
</feature>
<feature type="active site" description="Proton donor; for beta-elimination activity" evidence="15">
    <location>
        <position position="64"/>
    </location>
</feature>
<keyword evidence="12 15" id="KW-0511">Multifunctional enzyme</keyword>
<dbReference type="HOGENOM" id="CLU_038423_1_0_9"/>
<dbReference type="SUPFAM" id="SSF81624">
    <property type="entry name" value="N-terminal domain of MutM-like DNA repair proteins"/>
    <property type="match status" value="1"/>
</dbReference>
<dbReference type="Pfam" id="PF06831">
    <property type="entry name" value="H2TH"/>
    <property type="match status" value="1"/>
</dbReference>
<dbReference type="PANTHER" id="PTHR22993">
    <property type="entry name" value="FORMAMIDOPYRIMIDINE-DNA GLYCOSYLASE"/>
    <property type="match status" value="1"/>
</dbReference>
<comment type="catalytic activity">
    <reaction evidence="1 15">
        <text>Hydrolysis of DNA containing ring-opened 7-methylguanine residues, releasing 2,6-diamino-4-hydroxy-5-(N-methyl)formamidopyrimidine.</text>
        <dbReference type="EC" id="3.2.2.23"/>
    </reaction>
</comment>
<evidence type="ECO:0000259" key="18">
    <source>
        <dbReference type="PROSITE" id="PS51068"/>
    </source>
</evidence>
<proteinExistence type="inferred from homology"/>
<dbReference type="PROSITE" id="PS51066">
    <property type="entry name" value="ZF_FPG_2"/>
    <property type="match status" value="1"/>
</dbReference>
<evidence type="ECO:0000256" key="11">
    <source>
        <dbReference type="ARBA" id="ARBA00023239"/>
    </source>
</evidence>
<keyword evidence="9 15" id="KW-0238">DNA-binding</keyword>
<comment type="function">
    <text evidence="15">Involved in base excision repair of DNA damaged by oxidation or by mutagenic agents. Acts as DNA glycosylase that recognizes and removes damaged bases. Has a preference for oxidized purines, such as 7,8-dihydro-8-oxoguanine (8-oxoG). Has AP (apurinic/apyrimidinic) lyase activity and introduces nicks in the DNA strand. Cleaves the DNA backbone by beta-delta elimination to generate a single-strand break at the site of the removed base with both 3'- and 5'-phosphates.</text>
</comment>
<gene>
    <name evidence="15" type="primary">mutM</name>
    <name evidence="15" type="synonym">fpg</name>
    <name evidence="19" type="ORF">ThesuDRAFT_02137</name>
</gene>
<evidence type="ECO:0000256" key="9">
    <source>
        <dbReference type="ARBA" id="ARBA00023125"/>
    </source>
</evidence>
<feature type="domain" description="FPG-type" evidence="17">
    <location>
        <begin position="307"/>
        <end position="341"/>
    </location>
</feature>
<feature type="binding site" evidence="15">
    <location>
        <position position="156"/>
    </location>
    <ligand>
        <name>DNA</name>
        <dbReference type="ChEBI" id="CHEBI:16991"/>
    </ligand>
</feature>
<feature type="binding site" evidence="15">
    <location>
        <position position="132"/>
    </location>
    <ligand>
        <name>DNA</name>
        <dbReference type="ChEBI" id="CHEBI:16991"/>
    </ligand>
</feature>
<comment type="cofactor">
    <cofactor evidence="15">
        <name>Zn(2+)</name>
        <dbReference type="ChEBI" id="CHEBI:29105"/>
    </cofactor>
    <text evidence="15">Binds 1 zinc ion per subunit.</text>
</comment>
<dbReference type="EC" id="4.2.99.18" evidence="15"/>
<keyword evidence="6 15" id="KW-0863">Zinc-finger</keyword>
<dbReference type="InterPro" id="IPR035937">
    <property type="entry name" value="FPG_N"/>
</dbReference>
<keyword evidence="5 15" id="KW-0227">DNA damage</keyword>
<dbReference type="InterPro" id="IPR015886">
    <property type="entry name" value="H2TH_FPG"/>
</dbReference>
<dbReference type="AlphaFoldDB" id="K6PND8"/>
<dbReference type="eggNOG" id="COG0266">
    <property type="taxonomic scope" value="Bacteria"/>
</dbReference>
<dbReference type="InterPro" id="IPR020629">
    <property type="entry name" value="FPG_Glyclase"/>
</dbReference>
<evidence type="ECO:0000256" key="12">
    <source>
        <dbReference type="ARBA" id="ARBA00023268"/>
    </source>
</evidence>
<dbReference type="RefSeq" id="WP_006904417.1">
    <property type="nucleotide sequence ID" value="NZ_JH976535.1"/>
</dbReference>